<dbReference type="Gramene" id="Ma03_t09750.1">
    <property type="protein sequence ID" value="Ma03_p09750.1"/>
    <property type="gene ID" value="Ma03_g09750"/>
</dbReference>
<keyword evidence="3" id="KW-1185">Reference proteome</keyword>
<proteinExistence type="predicted"/>
<dbReference type="InParanoid" id="A0A804IAB2"/>
<evidence type="ECO:0000313" key="3">
    <source>
        <dbReference type="Proteomes" id="UP000012960"/>
    </source>
</evidence>
<protein>
    <submittedName>
        <fullName evidence="1">(wild Malaysian banana) hypothetical protein</fullName>
    </submittedName>
</protein>
<accession>A0A804IAB2</accession>
<organism evidence="2 3">
    <name type="scientific">Musa acuminata subsp. malaccensis</name>
    <name type="common">Wild banana</name>
    <name type="synonym">Musa malaccensis</name>
    <dbReference type="NCBI Taxonomy" id="214687"/>
    <lineage>
        <taxon>Eukaryota</taxon>
        <taxon>Viridiplantae</taxon>
        <taxon>Streptophyta</taxon>
        <taxon>Embryophyta</taxon>
        <taxon>Tracheophyta</taxon>
        <taxon>Spermatophyta</taxon>
        <taxon>Magnoliopsida</taxon>
        <taxon>Liliopsida</taxon>
        <taxon>Zingiberales</taxon>
        <taxon>Musaceae</taxon>
        <taxon>Musa</taxon>
    </lineage>
</organism>
<reference evidence="1" key="1">
    <citation type="submission" date="2021-03" db="EMBL/GenBank/DDBJ databases">
        <authorList>
            <consortium name="Genoscope - CEA"/>
            <person name="William W."/>
        </authorList>
    </citation>
    <scope>NUCLEOTIDE SEQUENCE</scope>
    <source>
        <strain evidence="1">Doubled-haploid Pahang</strain>
    </source>
</reference>
<evidence type="ECO:0000313" key="1">
    <source>
        <dbReference type="EMBL" id="CAG1849679.1"/>
    </source>
</evidence>
<dbReference type="EnsemblPlants" id="Ma03_t09750.1">
    <property type="protein sequence ID" value="Ma03_p09750.1"/>
    <property type="gene ID" value="Ma03_g09750"/>
</dbReference>
<name>A0A804IAB2_MUSAM</name>
<evidence type="ECO:0000313" key="2">
    <source>
        <dbReference type="EnsemblPlants" id="Ma03_p09750.1"/>
    </source>
</evidence>
<dbReference type="Proteomes" id="UP000012960">
    <property type="component" value="Unplaced"/>
</dbReference>
<gene>
    <name evidence="1" type="ORF">GSMUA_212650.1</name>
</gene>
<dbReference type="AlphaFoldDB" id="A0A804IAB2"/>
<sequence>MYLIRKKFLLKMISILIKKTFSCTDYVVDFKGLSKRLEQLSMTPLTSVICMYMSLPNQLEYKPAMMEFFSSRKATPSLWKKACAASIDAIFVVIRWV</sequence>
<dbReference type="EMBL" id="HG996468">
    <property type="protein sequence ID" value="CAG1849679.1"/>
    <property type="molecule type" value="Genomic_DNA"/>
</dbReference>
<reference evidence="2" key="2">
    <citation type="submission" date="2021-05" db="UniProtKB">
        <authorList>
            <consortium name="EnsemblPlants"/>
        </authorList>
    </citation>
    <scope>IDENTIFICATION</scope>
    <source>
        <strain evidence="2">subsp. malaccensis</strain>
    </source>
</reference>